<comment type="similarity">
    <text evidence="1 2">Belongs to the cytochrome P450 family.</text>
</comment>
<dbReference type="PROSITE" id="PS00086">
    <property type="entry name" value="CYTOCHROME_P450"/>
    <property type="match status" value="1"/>
</dbReference>
<keyword evidence="2" id="KW-0503">Monooxygenase</keyword>
<protein>
    <submittedName>
        <fullName evidence="3">Cytochrome P450</fullName>
    </submittedName>
</protein>
<dbReference type="PRINTS" id="PR00359">
    <property type="entry name" value="BP450"/>
</dbReference>
<keyword evidence="4" id="KW-1185">Reference proteome</keyword>
<dbReference type="PANTHER" id="PTHR46696:SF1">
    <property type="entry name" value="CYTOCHROME P450 YJIB-RELATED"/>
    <property type="match status" value="1"/>
</dbReference>
<reference evidence="4" key="1">
    <citation type="journal article" date="2019" name="Int. J. Syst. Evol. Microbiol.">
        <title>The Global Catalogue of Microorganisms (GCM) 10K type strain sequencing project: providing services to taxonomists for standard genome sequencing and annotation.</title>
        <authorList>
            <consortium name="The Broad Institute Genomics Platform"/>
            <consortium name="The Broad Institute Genome Sequencing Center for Infectious Disease"/>
            <person name="Wu L."/>
            <person name="Ma J."/>
        </authorList>
    </citation>
    <scope>NUCLEOTIDE SEQUENCE [LARGE SCALE GENOMIC DNA]</scope>
    <source>
        <strain evidence="4">JCM 4565</strain>
    </source>
</reference>
<dbReference type="SUPFAM" id="SSF48264">
    <property type="entry name" value="Cytochrome P450"/>
    <property type="match status" value="1"/>
</dbReference>
<dbReference type="InterPro" id="IPR036396">
    <property type="entry name" value="Cyt_P450_sf"/>
</dbReference>
<evidence type="ECO:0000313" key="4">
    <source>
        <dbReference type="Proteomes" id="UP001500063"/>
    </source>
</evidence>
<name>A0ABP3GYN2_9ACTN</name>
<comment type="caution">
    <text evidence="3">The sequence shown here is derived from an EMBL/GenBank/DDBJ whole genome shotgun (WGS) entry which is preliminary data.</text>
</comment>
<dbReference type="Pfam" id="PF00067">
    <property type="entry name" value="p450"/>
    <property type="match status" value="1"/>
</dbReference>
<gene>
    <name evidence="3" type="ORF">GCM10010319_38660</name>
</gene>
<dbReference type="PANTHER" id="PTHR46696">
    <property type="entry name" value="P450, PUTATIVE (EUROFUNG)-RELATED"/>
    <property type="match status" value="1"/>
</dbReference>
<dbReference type="InterPro" id="IPR017972">
    <property type="entry name" value="Cyt_P450_CS"/>
</dbReference>
<evidence type="ECO:0000256" key="2">
    <source>
        <dbReference type="RuleBase" id="RU000461"/>
    </source>
</evidence>
<dbReference type="InterPro" id="IPR002397">
    <property type="entry name" value="Cyt_P450_B"/>
</dbReference>
<evidence type="ECO:0000313" key="3">
    <source>
        <dbReference type="EMBL" id="GAA0357680.1"/>
    </source>
</evidence>
<dbReference type="EMBL" id="BAAABW010000021">
    <property type="protein sequence ID" value="GAA0357680.1"/>
    <property type="molecule type" value="Genomic_DNA"/>
</dbReference>
<evidence type="ECO:0000256" key="1">
    <source>
        <dbReference type="ARBA" id="ARBA00010617"/>
    </source>
</evidence>
<proteinExistence type="inferred from homology"/>
<keyword evidence="2" id="KW-0479">Metal-binding</keyword>
<dbReference type="Gene3D" id="1.10.630.10">
    <property type="entry name" value="Cytochrome P450"/>
    <property type="match status" value="1"/>
</dbReference>
<dbReference type="Proteomes" id="UP001500063">
    <property type="component" value="Unassembled WGS sequence"/>
</dbReference>
<keyword evidence="2" id="KW-0560">Oxidoreductase</keyword>
<keyword evidence="2" id="KW-0349">Heme</keyword>
<keyword evidence="2" id="KW-0408">Iron</keyword>
<dbReference type="InterPro" id="IPR001128">
    <property type="entry name" value="Cyt_P450"/>
</dbReference>
<sequence>MSFPTQARSSVEDLPFVDVTAVGFTWEDPVVAAAREECWAARTPVGLLVLRYAEAAELLRDPRLISDMSLVVERAGRTSGPLHDAAALTVQSRSGADLHRVRGLVTRRFAAPRVAELRPFIRTTAERLAERLAAAGPCDFVEAFADPLPLTVICHLLGIPLKDYGLIRRRSKDISLIFALDCDPSLLPVVEESLAGLSGYVETLIRERAKETGGGLVLSHLLRTHQDGGLDEGELRTLVVQLLGAGSNTVSHQLSLAMVAFARHPEQWTLLQEHPELAEQAVDEVLRYCPTTGAIGTPRTAVEDLCYQSLHIPAGTSIYLGVHPAHRDPRVFPDGDTFNISVKREVPLLVFSGGPHYCPGAMLGHTELTEALTVLTSRLGSPRIAGPVTWRPPLGNVGPETLPLCFGWGVSA</sequence>
<organism evidence="3 4">
    <name type="scientific">Streptomyces blastmyceticus</name>
    <dbReference type="NCBI Taxonomy" id="68180"/>
    <lineage>
        <taxon>Bacteria</taxon>
        <taxon>Bacillati</taxon>
        <taxon>Actinomycetota</taxon>
        <taxon>Actinomycetes</taxon>
        <taxon>Kitasatosporales</taxon>
        <taxon>Streptomycetaceae</taxon>
        <taxon>Streptomyces</taxon>
    </lineage>
</organism>
<accession>A0ABP3GYN2</accession>